<dbReference type="InterPro" id="IPR036412">
    <property type="entry name" value="HAD-like_sf"/>
</dbReference>
<dbReference type="CDD" id="cd02588">
    <property type="entry name" value="HAD_L2-DEX"/>
    <property type="match status" value="1"/>
</dbReference>
<organism evidence="3 4">
    <name type="scientific">Actinomadura mexicana</name>
    <dbReference type="NCBI Taxonomy" id="134959"/>
    <lineage>
        <taxon>Bacteria</taxon>
        <taxon>Bacillati</taxon>
        <taxon>Actinomycetota</taxon>
        <taxon>Actinomycetes</taxon>
        <taxon>Streptosporangiales</taxon>
        <taxon>Thermomonosporaceae</taxon>
        <taxon>Actinomadura</taxon>
    </lineage>
</organism>
<dbReference type="PANTHER" id="PTHR43316:SF3">
    <property type="entry name" value="HALOACID DEHALOGENASE, TYPE II (AFU_ORTHOLOGUE AFUA_2G07750)-RELATED"/>
    <property type="match status" value="1"/>
</dbReference>
<evidence type="ECO:0000256" key="2">
    <source>
        <dbReference type="ARBA" id="ARBA00022801"/>
    </source>
</evidence>
<dbReference type="Gene3D" id="1.10.150.240">
    <property type="entry name" value="Putative phosphatase, domain 2"/>
    <property type="match status" value="1"/>
</dbReference>
<gene>
    <name evidence="3" type="ORF">SAMN06265355_10287</name>
</gene>
<dbReference type="InterPro" id="IPR051540">
    <property type="entry name" value="S-2-haloacid_dehalogenase"/>
</dbReference>
<dbReference type="RefSeq" id="WP_089310406.1">
    <property type="nucleotide sequence ID" value="NZ_FZNP01000002.1"/>
</dbReference>
<dbReference type="SUPFAM" id="SSF56784">
    <property type="entry name" value="HAD-like"/>
    <property type="match status" value="1"/>
</dbReference>
<evidence type="ECO:0000313" key="4">
    <source>
        <dbReference type="Proteomes" id="UP000198420"/>
    </source>
</evidence>
<dbReference type="InterPro" id="IPR023214">
    <property type="entry name" value="HAD_sf"/>
</dbReference>
<dbReference type="OrthoDB" id="3680851at2"/>
<proteinExistence type="inferred from homology"/>
<dbReference type="InterPro" id="IPR023198">
    <property type="entry name" value="PGP-like_dom2"/>
</dbReference>
<dbReference type="PANTHER" id="PTHR43316">
    <property type="entry name" value="HYDROLASE, HALOACID DELAHOGENASE-RELATED"/>
    <property type="match status" value="1"/>
</dbReference>
<dbReference type="InterPro" id="IPR006439">
    <property type="entry name" value="HAD-SF_hydro_IA"/>
</dbReference>
<dbReference type="GO" id="GO:0019120">
    <property type="term" value="F:hydrolase activity, acting on acid halide bonds, in C-halide compounds"/>
    <property type="evidence" value="ECO:0007669"/>
    <property type="project" value="InterPro"/>
</dbReference>
<dbReference type="NCBIfam" id="TIGR01493">
    <property type="entry name" value="HAD-SF-IA-v2"/>
    <property type="match status" value="1"/>
</dbReference>
<protein>
    <submittedName>
        <fullName evidence="3">2-haloacid dehalogenase</fullName>
    </submittedName>
</protein>
<dbReference type="Proteomes" id="UP000198420">
    <property type="component" value="Unassembled WGS sequence"/>
</dbReference>
<evidence type="ECO:0000256" key="1">
    <source>
        <dbReference type="ARBA" id="ARBA00008106"/>
    </source>
</evidence>
<keyword evidence="4" id="KW-1185">Reference proteome</keyword>
<dbReference type="SFLD" id="SFLDS00003">
    <property type="entry name" value="Haloacid_Dehalogenase"/>
    <property type="match status" value="1"/>
</dbReference>
<dbReference type="Gene3D" id="3.40.50.1000">
    <property type="entry name" value="HAD superfamily/HAD-like"/>
    <property type="match status" value="1"/>
</dbReference>
<comment type="similarity">
    <text evidence="1">Belongs to the HAD-like hydrolase superfamily. S-2-haloalkanoic acid dehalogenase family.</text>
</comment>
<name>A0A238VMM0_9ACTN</name>
<dbReference type="SFLD" id="SFLDG01129">
    <property type="entry name" value="C1.5:_HAD__Beta-PGM__Phosphata"/>
    <property type="match status" value="1"/>
</dbReference>
<evidence type="ECO:0000313" key="3">
    <source>
        <dbReference type="EMBL" id="SNR35595.1"/>
    </source>
</evidence>
<dbReference type="EMBL" id="FZNP01000002">
    <property type="protein sequence ID" value="SNR35595.1"/>
    <property type="molecule type" value="Genomic_DNA"/>
</dbReference>
<keyword evidence="2" id="KW-0378">Hydrolase</keyword>
<dbReference type="PRINTS" id="PR00413">
    <property type="entry name" value="HADHALOGNASE"/>
</dbReference>
<reference evidence="4" key="1">
    <citation type="submission" date="2017-06" db="EMBL/GenBank/DDBJ databases">
        <authorList>
            <person name="Varghese N."/>
            <person name="Submissions S."/>
        </authorList>
    </citation>
    <scope>NUCLEOTIDE SEQUENCE [LARGE SCALE GENOMIC DNA]</scope>
    <source>
        <strain evidence="4">DSM 44485</strain>
    </source>
</reference>
<dbReference type="NCBIfam" id="TIGR01428">
    <property type="entry name" value="HAD_type_II"/>
    <property type="match status" value="1"/>
</dbReference>
<accession>A0A238VMM0</accession>
<dbReference type="InterPro" id="IPR006328">
    <property type="entry name" value="2-HAD"/>
</dbReference>
<dbReference type="Pfam" id="PF00702">
    <property type="entry name" value="Hydrolase"/>
    <property type="match status" value="1"/>
</dbReference>
<dbReference type="AlphaFoldDB" id="A0A238VMM0"/>
<sequence>MPSPEALVFDVYGTLVDPLGIATDLEERLPPADAAEVARLWRRKQLDISFRLTAMGRYEDFGWCTRKALDHALALLDKRLETSAKESLIAGYNDLEPFPDAVPALEALLDRGHVLAVLSNGAPAMLDAVLDASGLRRYFAEVISVDEVRAFKPSPRPYHHAAARLDRVPSRVRLVSCNSFDIIGAESAGLRAAWVDRSGGVFEPDGSPPDIVIRSLTDLPAALGPGTGRHH</sequence>